<feature type="compositionally biased region" description="Basic and acidic residues" evidence="1">
    <location>
        <begin position="788"/>
        <end position="798"/>
    </location>
</feature>
<protein>
    <submittedName>
        <fullName evidence="2">Uncharacterized protein</fullName>
    </submittedName>
</protein>
<feature type="compositionally biased region" description="Acidic residues" evidence="1">
    <location>
        <begin position="94"/>
        <end position="108"/>
    </location>
</feature>
<feature type="compositionally biased region" description="Acidic residues" evidence="1">
    <location>
        <begin position="1175"/>
        <end position="1197"/>
    </location>
</feature>
<evidence type="ECO:0000313" key="2">
    <source>
        <dbReference type="EMBL" id="KAG0252649.1"/>
    </source>
</evidence>
<dbReference type="PANTHER" id="PTHR35711">
    <property type="entry name" value="EXPRESSED PROTEIN"/>
    <property type="match status" value="1"/>
</dbReference>
<evidence type="ECO:0000256" key="1">
    <source>
        <dbReference type="SAM" id="MobiDB-lite"/>
    </source>
</evidence>
<feature type="compositionally biased region" description="Basic and acidic residues" evidence="1">
    <location>
        <begin position="1209"/>
        <end position="1218"/>
    </location>
</feature>
<feature type="compositionally biased region" description="Gly residues" evidence="1">
    <location>
        <begin position="1693"/>
        <end position="1708"/>
    </location>
</feature>
<feature type="compositionally biased region" description="Low complexity" evidence="1">
    <location>
        <begin position="725"/>
        <end position="745"/>
    </location>
</feature>
<feature type="region of interest" description="Disordered" evidence="1">
    <location>
        <begin position="476"/>
        <end position="1123"/>
    </location>
</feature>
<feature type="region of interest" description="Disordered" evidence="1">
    <location>
        <begin position="1691"/>
        <end position="1786"/>
    </location>
</feature>
<proteinExistence type="predicted"/>
<feature type="region of interest" description="Disordered" evidence="1">
    <location>
        <begin position="1531"/>
        <end position="1580"/>
    </location>
</feature>
<feature type="compositionally biased region" description="Basic and acidic residues" evidence="1">
    <location>
        <begin position="577"/>
        <end position="593"/>
    </location>
</feature>
<feature type="compositionally biased region" description="Acidic residues" evidence="1">
    <location>
        <begin position="1550"/>
        <end position="1559"/>
    </location>
</feature>
<feature type="region of interest" description="Disordered" evidence="1">
    <location>
        <begin position="1601"/>
        <end position="1637"/>
    </location>
</feature>
<dbReference type="PANTHER" id="PTHR35711:SF1">
    <property type="entry name" value="ECTODERMAL, ISOFORM F"/>
    <property type="match status" value="1"/>
</dbReference>
<name>A0A9P6PRQ3_9FUNG</name>
<feature type="region of interest" description="Disordered" evidence="1">
    <location>
        <begin position="393"/>
        <end position="450"/>
    </location>
</feature>
<feature type="compositionally biased region" description="Low complexity" evidence="1">
    <location>
        <begin position="597"/>
        <end position="617"/>
    </location>
</feature>
<feature type="compositionally biased region" description="Low complexity" evidence="1">
    <location>
        <begin position="1385"/>
        <end position="1402"/>
    </location>
</feature>
<feature type="compositionally biased region" description="Acidic residues" evidence="1">
    <location>
        <begin position="1282"/>
        <end position="1293"/>
    </location>
</feature>
<feature type="compositionally biased region" description="Low complexity" evidence="1">
    <location>
        <begin position="933"/>
        <end position="942"/>
    </location>
</feature>
<feature type="compositionally biased region" description="Acidic residues" evidence="1">
    <location>
        <begin position="1092"/>
        <end position="1101"/>
    </location>
</feature>
<feature type="compositionally biased region" description="Low complexity" evidence="1">
    <location>
        <begin position="1715"/>
        <end position="1735"/>
    </location>
</feature>
<accession>A0A9P6PRQ3</accession>
<feature type="compositionally biased region" description="Basic and acidic residues" evidence="1">
    <location>
        <begin position="757"/>
        <end position="767"/>
    </location>
</feature>
<feature type="compositionally biased region" description="Basic and acidic residues" evidence="1">
    <location>
        <begin position="626"/>
        <end position="639"/>
    </location>
</feature>
<feature type="compositionally biased region" description="Polar residues" evidence="1">
    <location>
        <begin position="920"/>
        <end position="932"/>
    </location>
</feature>
<dbReference type="PROSITE" id="PS50330">
    <property type="entry name" value="UIM"/>
    <property type="match status" value="1"/>
</dbReference>
<feature type="compositionally biased region" description="Acidic residues" evidence="1">
    <location>
        <begin position="1457"/>
        <end position="1469"/>
    </location>
</feature>
<comment type="caution">
    <text evidence="2">The sequence shown here is derived from an EMBL/GenBank/DDBJ whole genome shotgun (WGS) entry which is preliminary data.</text>
</comment>
<feature type="region of interest" description="Disordered" evidence="1">
    <location>
        <begin position="163"/>
        <end position="260"/>
    </location>
</feature>
<feature type="compositionally biased region" description="Low complexity" evidence="1">
    <location>
        <begin position="1316"/>
        <end position="1337"/>
    </location>
</feature>
<feature type="compositionally biased region" description="Polar residues" evidence="1">
    <location>
        <begin position="1569"/>
        <end position="1578"/>
    </location>
</feature>
<evidence type="ECO:0000313" key="3">
    <source>
        <dbReference type="Proteomes" id="UP000807716"/>
    </source>
</evidence>
<feature type="compositionally biased region" description="Basic and acidic residues" evidence="1">
    <location>
        <begin position="1264"/>
        <end position="1281"/>
    </location>
</feature>
<feature type="compositionally biased region" description="Low complexity" evidence="1">
    <location>
        <begin position="830"/>
        <end position="847"/>
    </location>
</feature>
<organism evidence="2 3">
    <name type="scientific">Actinomortierella ambigua</name>
    <dbReference type="NCBI Taxonomy" id="1343610"/>
    <lineage>
        <taxon>Eukaryota</taxon>
        <taxon>Fungi</taxon>
        <taxon>Fungi incertae sedis</taxon>
        <taxon>Mucoromycota</taxon>
        <taxon>Mortierellomycotina</taxon>
        <taxon>Mortierellomycetes</taxon>
        <taxon>Mortierellales</taxon>
        <taxon>Mortierellaceae</taxon>
        <taxon>Actinomortierella</taxon>
    </lineage>
</organism>
<dbReference type="Proteomes" id="UP000807716">
    <property type="component" value="Unassembled WGS sequence"/>
</dbReference>
<feature type="compositionally biased region" description="Low complexity" evidence="1">
    <location>
        <begin position="182"/>
        <end position="197"/>
    </location>
</feature>
<feature type="compositionally biased region" description="Polar residues" evidence="1">
    <location>
        <begin position="960"/>
        <end position="994"/>
    </location>
</feature>
<feature type="compositionally biased region" description="Basic residues" evidence="1">
    <location>
        <begin position="1338"/>
        <end position="1356"/>
    </location>
</feature>
<dbReference type="EMBL" id="JAAAJB010000643">
    <property type="protein sequence ID" value="KAG0252649.1"/>
    <property type="molecule type" value="Genomic_DNA"/>
</dbReference>
<feature type="compositionally biased region" description="Low complexity" evidence="1">
    <location>
        <begin position="1050"/>
        <end position="1060"/>
    </location>
</feature>
<feature type="region of interest" description="Disordered" evidence="1">
    <location>
        <begin position="1152"/>
        <end position="1492"/>
    </location>
</feature>
<dbReference type="OrthoDB" id="2447618at2759"/>
<feature type="region of interest" description="Disordered" evidence="1">
    <location>
        <begin position="139"/>
        <end position="158"/>
    </location>
</feature>
<feature type="compositionally biased region" description="Acidic residues" evidence="1">
    <location>
        <begin position="768"/>
        <end position="778"/>
    </location>
</feature>
<feature type="compositionally biased region" description="Polar residues" evidence="1">
    <location>
        <begin position="212"/>
        <end position="229"/>
    </location>
</feature>
<feature type="compositionally biased region" description="Polar residues" evidence="1">
    <location>
        <begin position="1013"/>
        <end position="1038"/>
    </location>
</feature>
<reference evidence="2" key="1">
    <citation type="journal article" date="2020" name="Fungal Divers.">
        <title>Resolving the Mortierellaceae phylogeny through synthesis of multi-gene phylogenetics and phylogenomics.</title>
        <authorList>
            <person name="Vandepol N."/>
            <person name="Liber J."/>
            <person name="Desiro A."/>
            <person name="Na H."/>
            <person name="Kennedy M."/>
            <person name="Barry K."/>
            <person name="Grigoriev I.V."/>
            <person name="Miller A.N."/>
            <person name="O'Donnell K."/>
            <person name="Stajich J.E."/>
            <person name="Bonito G."/>
        </authorList>
    </citation>
    <scope>NUCLEOTIDE SEQUENCE</scope>
    <source>
        <strain evidence="2">BC1065</strain>
    </source>
</reference>
<feature type="region of interest" description="Disordered" evidence="1">
    <location>
        <begin position="1"/>
        <end position="130"/>
    </location>
</feature>
<feature type="compositionally biased region" description="Basic and acidic residues" evidence="1">
    <location>
        <begin position="109"/>
        <end position="122"/>
    </location>
</feature>
<feature type="compositionally biased region" description="Low complexity" evidence="1">
    <location>
        <begin position="1234"/>
        <end position="1263"/>
    </location>
</feature>
<feature type="compositionally biased region" description="Basic and acidic residues" evidence="1">
    <location>
        <begin position="70"/>
        <end position="79"/>
    </location>
</feature>
<feature type="compositionally biased region" description="Acidic residues" evidence="1">
    <location>
        <begin position="166"/>
        <end position="175"/>
    </location>
</feature>
<feature type="compositionally biased region" description="Acidic residues" evidence="1">
    <location>
        <begin position="1625"/>
        <end position="1637"/>
    </location>
</feature>
<keyword evidence="3" id="KW-1185">Reference proteome</keyword>
<feature type="compositionally biased region" description="Acidic residues" evidence="1">
    <location>
        <begin position="656"/>
        <end position="667"/>
    </location>
</feature>
<feature type="compositionally biased region" description="Basic and acidic residues" evidence="1">
    <location>
        <begin position="868"/>
        <end position="891"/>
    </location>
</feature>
<feature type="compositionally biased region" description="Polar residues" evidence="1">
    <location>
        <begin position="818"/>
        <end position="829"/>
    </location>
</feature>
<feature type="compositionally biased region" description="Polar residues" evidence="1">
    <location>
        <begin position="1"/>
        <end position="11"/>
    </location>
</feature>
<gene>
    <name evidence="2" type="ORF">DFQ27_007937</name>
</gene>
<dbReference type="InterPro" id="IPR003903">
    <property type="entry name" value="UIM_dom"/>
</dbReference>
<sequence length="1786" mass="193235">MARQASLQELLSQPGKGTGNRPRRAKNQAPPKDYDEDQALRWAIEESLKDAGSPKGENGGARTPMRTGRPSRDIAELESRPWQPDNAHGSRGEDENDQEAPESDDEDSIDLRRSSNGRERSRSVQPISMVTTAASCLFKAPSPRRRSALFGAPPSNNIALEVMSSDPEEDELEDLELVRAPTTSRLSSTTGRRALSSQFPRSRGLHRRPPSTIASSQRHKTQLGTSQKSLAREAIDISVLSSDDGDGDGDGDHLMVGDTSNDVDELSRGLSLDAFTDKAPSRKSGYPTAEDIVAVRPSPSLEPLDLEGEAGTASMPWTLSAERDVVLDTPQKQRIRNYEMILDSEEDCLSEDSVLVSQEPWPLPGRHVNVHAKHMELPAIVSTGRRSIVVLASDTEDEPDHGERSARQRNSPAAARSPRNRDRRQSSVVVLGGRENVDHSSVRLSKPQPLRLFQSQTDHADNSDMYQSQEDVVVVGGSLEFKQPSSLEESEPGSQGGFHSPTLSATDAKENQPYPEHLDVPEGDPTLTPDRPASQPQSPPREAPHQSRKRSKALAMGIDEFARYPQQLAEQGVAKAPRREDTGDDRFNRHLEQFTKSFQSSDTASSPSPSTLQPPQQRALNAGQKHRQDDYRGDVDYRAWAEGGGRVGEERRTKEEEEEEAEEEEERLVDSRTRRSSMPSPAKKTRLHPPMTRFIIPKEPPRVAMIPSTLQTARPDLVRDDTIESFSSFTQSQQHQQRQQQLSYQPDGFGRSSMGDKLAEEGEREDRDEIEPFSDDEPTIQARTGQRSRQDQGHDQKTRRYSALQFADRPAALGHHGGSTSVSGNSGQGSSRPTTATASTATITSGAVGRREPCPLCGKSIPISELGSHVEREVAEQERQEREAQEQRDAEFAMTLGYQSQEDFVADDGGHGGGGGGGDATSSAEFSSQVLDSSQESLPSSSWLRRAMMERGGGPMSDALSKNNNSNRYNRPTQSGLAYLTQAPTASQEASISSVPARRRLGGGGGGGGALNSVAQSQQTTAASEDSPSRRIQQLSLQSPPPNRSRPLFSASTATSGASAVDPPAGRKLPVWRGAGGIRNAEPEQPPKPEYIEIDDDDQYPDDQNPIVIASQPDSDSGRLPYVIDSVPSSYSQMAFGIQPGQILPVDSDVATLTQSSYGGGGSSLFSRQMRTSKEEEEEEEQEEEEEGEREAGQEEDNGVRAVEQSQSDDEHSGHLDQELASISLEARDSSPDTTRGASTTKARATRATRATTKTRALVTTTTEKAKRPLRVDFDVKNGRDQDDDDEEEEDDDFVHQPAPASMINRPFRTTKPRHAAAAAATTSTVEAAAAKEGASATKKKQPKPRATRATSRSKKMVNLDSTEDEEPEDKPAPPRRGRPQCESTTTTAAATKAATGAGPAANRKKTSVLDSLLPTGVSRHVVSKGARATKNNNTSSNNNDKGKRKATEAILVVASQDDDDNDDDDFNTDNDLTSRRTRQTGTREKLWNPEDDLSDAERLDRRQVMGIGVGGIVGGVGAVPGRVTMSKLVRDQRTTHHHQRPHQQGSVLDVDEEEDDDGLTAVRRADRPQSSSSQELSTRVEYVGADGELEYGFHGQEWWANEPHQPGGGGAGLNAHHPVYLDHGDDDYDDDNDNDDGYMSPLEEFEGLDGGEGGHPIVQFFEEFDAAFQAPSGRRRKAGGKAAAATAAAAAEGGGGGGSSSAGGASRGKGRVSWQGRGQGVWRGRYAKGSSAKGGAKGGAGGSRRGRGRATNEGGNVHQMLFGRGIGPILDPSDPITANFRPSGR</sequence>
<feature type="compositionally biased region" description="Basic and acidic residues" evidence="1">
    <location>
        <begin position="1081"/>
        <end position="1091"/>
    </location>
</feature>